<organism evidence="2 3">
    <name type="scientific">Flavobacterium pectinovorum</name>
    <dbReference type="NCBI Taxonomy" id="29533"/>
    <lineage>
        <taxon>Bacteria</taxon>
        <taxon>Pseudomonadati</taxon>
        <taxon>Bacteroidota</taxon>
        <taxon>Flavobacteriia</taxon>
        <taxon>Flavobacteriales</taxon>
        <taxon>Flavobacteriaceae</taxon>
        <taxon>Flavobacterium</taxon>
    </lineage>
</organism>
<gene>
    <name evidence="2" type="ORF">EAH81_05470</name>
</gene>
<evidence type="ECO:0000313" key="2">
    <source>
        <dbReference type="EMBL" id="TPG44000.1"/>
    </source>
</evidence>
<proteinExistence type="predicted"/>
<accession>A0A502F567</accession>
<dbReference type="OrthoDB" id="1354837at2"/>
<evidence type="ECO:0000313" key="3">
    <source>
        <dbReference type="Proteomes" id="UP000319700"/>
    </source>
</evidence>
<dbReference type="RefSeq" id="WP_140504587.1">
    <property type="nucleotide sequence ID" value="NZ_RCZH01000003.1"/>
</dbReference>
<feature type="coiled-coil region" evidence="1">
    <location>
        <begin position="123"/>
        <end position="150"/>
    </location>
</feature>
<name>A0A502F567_9FLAO</name>
<evidence type="ECO:0000256" key="1">
    <source>
        <dbReference type="SAM" id="Coils"/>
    </source>
</evidence>
<reference evidence="2 3" key="1">
    <citation type="journal article" date="2019" name="Environ. Microbiol.">
        <title>Species interactions and distinct microbial communities in high Arctic permafrost affected cryosols are associated with the CH4 and CO2 gas fluxes.</title>
        <authorList>
            <person name="Altshuler I."/>
            <person name="Hamel J."/>
            <person name="Turney S."/>
            <person name="Magnuson E."/>
            <person name="Levesque R."/>
            <person name="Greer C."/>
            <person name="Whyte L.G."/>
        </authorList>
    </citation>
    <scope>NUCLEOTIDE SEQUENCE [LARGE SCALE GENOMIC DNA]</scope>
    <source>
        <strain evidence="2 3">42</strain>
    </source>
</reference>
<keyword evidence="3" id="KW-1185">Reference proteome</keyword>
<dbReference type="PROSITE" id="PS51257">
    <property type="entry name" value="PROKAR_LIPOPROTEIN"/>
    <property type="match status" value="1"/>
</dbReference>
<protein>
    <submittedName>
        <fullName evidence="2">Uncharacterized protein</fullName>
    </submittedName>
</protein>
<dbReference type="AlphaFoldDB" id="A0A502F567"/>
<sequence>MLKKIAYFSLILLISCGENETNHRSNEEPEAFQEKSIDIGRFRKGNDLVEDLYQELVEKSPELKSLEDELSQLNTRDTANIFYNYNQKSNDYYRDAENHINSITDSVMKQKIVNLIKKSSDKYVSKKADLKNLMNNINEKRNEINNYHNALKIILTIPLIEEYQKQHLPNKSPYEKVIKKEDLLLEKIKTKTPKY</sequence>
<keyword evidence="1" id="KW-0175">Coiled coil</keyword>
<dbReference type="Proteomes" id="UP000319700">
    <property type="component" value="Unassembled WGS sequence"/>
</dbReference>
<comment type="caution">
    <text evidence="2">The sequence shown here is derived from an EMBL/GenBank/DDBJ whole genome shotgun (WGS) entry which is preliminary data.</text>
</comment>
<dbReference type="EMBL" id="RCZH01000003">
    <property type="protein sequence ID" value="TPG44000.1"/>
    <property type="molecule type" value="Genomic_DNA"/>
</dbReference>